<evidence type="ECO:0000313" key="2">
    <source>
        <dbReference type="Proteomes" id="UP001396334"/>
    </source>
</evidence>
<accession>A0ABR2UAM9</accession>
<protein>
    <submittedName>
        <fullName evidence="1">Uncharacterized protein</fullName>
    </submittedName>
</protein>
<dbReference type="EMBL" id="JBBPBN010000001">
    <property type="protein sequence ID" value="KAK9046504.1"/>
    <property type="molecule type" value="Genomic_DNA"/>
</dbReference>
<comment type="caution">
    <text evidence="1">The sequence shown here is derived from an EMBL/GenBank/DDBJ whole genome shotgun (WGS) entry which is preliminary data.</text>
</comment>
<gene>
    <name evidence="1" type="ORF">V6N11_052391</name>
</gene>
<evidence type="ECO:0000313" key="1">
    <source>
        <dbReference type="EMBL" id="KAK9046504.1"/>
    </source>
</evidence>
<name>A0ABR2UAM9_9ROSI</name>
<keyword evidence="2" id="KW-1185">Reference proteome</keyword>
<dbReference type="Proteomes" id="UP001396334">
    <property type="component" value="Unassembled WGS sequence"/>
</dbReference>
<organism evidence="1 2">
    <name type="scientific">Hibiscus sabdariffa</name>
    <name type="common">roselle</name>
    <dbReference type="NCBI Taxonomy" id="183260"/>
    <lineage>
        <taxon>Eukaryota</taxon>
        <taxon>Viridiplantae</taxon>
        <taxon>Streptophyta</taxon>
        <taxon>Embryophyta</taxon>
        <taxon>Tracheophyta</taxon>
        <taxon>Spermatophyta</taxon>
        <taxon>Magnoliopsida</taxon>
        <taxon>eudicotyledons</taxon>
        <taxon>Gunneridae</taxon>
        <taxon>Pentapetalae</taxon>
        <taxon>rosids</taxon>
        <taxon>malvids</taxon>
        <taxon>Malvales</taxon>
        <taxon>Malvaceae</taxon>
        <taxon>Malvoideae</taxon>
        <taxon>Hibiscus</taxon>
    </lineage>
</organism>
<sequence length="121" mass="12947">MTLSLPATSSTATYPMGTLKCFESMNFTTLSDSMIQPESGGVVGEEARHHLWSLQGDEDPLRSHDLGIGRTSSLIATASNKGSHLGSIVEYNDDILGFGNETPSVNIIIEPDVQGLQWAVP</sequence>
<reference evidence="1 2" key="1">
    <citation type="journal article" date="2024" name="G3 (Bethesda)">
        <title>Genome assembly of Hibiscus sabdariffa L. provides insights into metabolisms of medicinal natural products.</title>
        <authorList>
            <person name="Kim T."/>
        </authorList>
    </citation>
    <scope>NUCLEOTIDE SEQUENCE [LARGE SCALE GENOMIC DNA]</scope>
    <source>
        <strain evidence="1">TK-2024</strain>
        <tissue evidence="1">Old leaves</tissue>
    </source>
</reference>
<proteinExistence type="predicted"/>